<gene>
    <name evidence="1" type="ORF">CSOL1703_00012997</name>
</gene>
<name>A0A9P0E8Q2_9HYPO</name>
<dbReference type="EMBL" id="CABFOC020000015">
    <property type="protein sequence ID" value="CAH0046761.1"/>
    <property type="molecule type" value="Genomic_DNA"/>
</dbReference>
<evidence type="ECO:0000313" key="1">
    <source>
        <dbReference type="EMBL" id="CAH0046761.1"/>
    </source>
</evidence>
<protein>
    <submittedName>
        <fullName evidence="1">Uncharacterized protein</fullName>
    </submittedName>
</protein>
<dbReference type="OrthoDB" id="445007at2759"/>
<dbReference type="SUPFAM" id="SSF51197">
    <property type="entry name" value="Clavaminate synthase-like"/>
    <property type="match status" value="1"/>
</dbReference>
<comment type="caution">
    <text evidence="1">The sequence shown here is derived from an EMBL/GenBank/DDBJ whole genome shotgun (WGS) entry which is preliminary data.</text>
</comment>
<dbReference type="Pfam" id="PF05721">
    <property type="entry name" value="PhyH"/>
    <property type="match status" value="1"/>
</dbReference>
<proteinExistence type="predicted"/>
<dbReference type="Proteomes" id="UP000775872">
    <property type="component" value="Unassembled WGS sequence"/>
</dbReference>
<dbReference type="AlphaFoldDB" id="A0A9P0E8Q2"/>
<reference evidence="1" key="1">
    <citation type="submission" date="2021-10" db="EMBL/GenBank/DDBJ databases">
        <authorList>
            <person name="Piombo E."/>
        </authorList>
    </citation>
    <scope>NUCLEOTIDE SEQUENCE</scope>
</reference>
<sequence>MPTIVKTFLASAEPHDVLQTLKADGVAIIKSAAQPETIDAVLKEAGTLPEGQSFGFGLAAKSPTFVKELMMNKLYHDLVKRILTDTCIIFYEEERTVSTAEPQLSLTATLTSTPGSAGWGLRRQDDCHHTVHPAKRETDFGISFAATPITRSSGALRVVIGSNQWKDSRDPKENEEFIVELAKGDAILHLGSVFLGQLPNTGTETSTLLTTFATPGWCRQQENQYVAIPVDVVQTFSPEIQRFIGYYVSRPYGGAVEHMEPLDWLAAKGDWTKYIPVDLV</sequence>
<evidence type="ECO:0000313" key="2">
    <source>
        <dbReference type="Proteomes" id="UP000775872"/>
    </source>
</evidence>
<accession>A0A9P0E8Q2</accession>
<keyword evidence="2" id="KW-1185">Reference proteome</keyword>
<dbReference type="InterPro" id="IPR008775">
    <property type="entry name" value="Phytyl_CoA_dOase-like"/>
</dbReference>
<dbReference type="Gene3D" id="2.60.120.620">
    <property type="entry name" value="q2cbj1_9rhob like domain"/>
    <property type="match status" value="1"/>
</dbReference>
<organism evidence="1 2">
    <name type="scientific">Clonostachys solani</name>
    <dbReference type="NCBI Taxonomy" id="160281"/>
    <lineage>
        <taxon>Eukaryota</taxon>
        <taxon>Fungi</taxon>
        <taxon>Dikarya</taxon>
        <taxon>Ascomycota</taxon>
        <taxon>Pezizomycotina</taxon>
        <taxon>Sordariomycetes</taxon>
        <taxon>Hypocreomycetidae</taxon>
        <taxon>Hypocreales</taxon>
        <taxon>Bionectriaceae</taxon>
        <taxon>Clonostachys</taxon>
    </lineage>
</organism>